<comment type="similarity">
    <text evidence="2 14">Belongs to the DapB family.</text>
</comment>
<dbReference type="InterPro" id="IPR022664">
    <property type="entry name" value="DapB_N_CS"/>
</dbReference>
<comment type="catalytic activity">
    <reaction evidence="12 14">
        <text>(S)-2,3,4,5-tetrahydrodipicolinate + NADP(+) + H2O = (2S,4S)-4-hydroxy-2,3,4,5-tetrahydrodipicolinate + NADPH + H(+)</text>
        <dbReference type="Rhea" id="RHEA:35331"/>
        <dbReference type="ChEBI" id="CHEBI:15377"/>
        <dbReference type="ChEBI" id="CHEBI:15378"/>
        <dbReference type="ChEBI" id="CHEBI:16845"/>
        <dbReference type="ChEBI" id="CHEBI:57783"/>
        <dbReference type="ChEBI" id="CHEBI:58349"/>
        <dbReference type="ChEBI" id="CHEBI:67139"/>
        <dbReference type="EC" id="1.17.1.8"/>
    </reaction>
</comment>
<protein>
    <recommendedName>
        <fullName evidence="11 14">4-hydroxy-tetrahydrodipicolinate reductase</fullName>
        <shortName evidence="14">HTPA reductase</shortName>
        <ecNumber evidence="11 14">1.17.1.8</ecNumber>
    </recommendedName>
</protein>
<evidence type="ECO:0000256" key="11">
    <source>
        <dbReference type="ARBA" id="ARBA00038983"/>
    </source>
</evidence>
<dbReference type="SUPFAM" id="SSF55347">
    <property type="entry name" value="Glyceraldehyde-3-phosphate dehydrogenase-like, C-terminal domain"/>
    <property type="match status" value="1"/>
</dbReference>
<keyword evidence="3 14" id="KW-0963">Cytoplasm</keyword>
<evidence type="ECO:0000313" key="18">
    <source>
        <dbReference type="Proteomes" id="UP000294462"/>
    </source>
</evidence>
<dbReference type="GO" id="GO:0051287">
    <property type="term" value="F:NAD binding"/>
    <property type="evidence" value="ECO:0007669"/>
    <property type="project" value="UniProtKB-UniRule"/>
</dbReference>
<evidence type="ECO:0000256" key="8">
    <source>
        <dbReference type="ARBA" id="ARBA00023027"/>
    </source>
</evidence>
<dbReference type="InterPro" id="IPR036291">
    <property type="entry name" value="NAD(P)-bd_dom_sf"/>
</dbReference>
<proteinExistence type="inferred from homology"/>
<evidence type="ECO:0000256" key="10">
    <source>
        <dbReference type="ARBA" id="ARBA00037922"/>
    </source>
</evidence>
<dbReference type="NCBIfam" id="TIGR00036">
    <property type="entry name" value="dapB"/>
    <property type="match status" value="1"/>
</dbReference>
<dbReference type="Gene3D" id="3.40.50.720">
    <property type="entry name" value="NAD(P)-binding Rossmann-like Domain"/>
    <property type="match status" value="1"/>
</dbReference>
<comment type="catalytic activity">
    <reaction evidence="13 14">
        <text>(S)-2,3,4,5-tetrahydrodipicolinate + NAD(+) + H2O = (2S,4S)-4-hydroxy-2,3,4,5-tetrahydrodipicolinate + NADH + H(+)</text>
        <dbReference type="Rhea" id="RHEA:35323"/>
        <dbReference type="ChEBI" id="CHEBI:15377"/>
        <dbReference type="ChEBI" id="CHEBI:15378"/>
        <dbReference type="ChEBI" id="CHEBI:16845"/>
        <dbReference type="ChEBI" id="CHEBI:57540"/>
        <dbReference type="ChEBI" id="CHEBI:57945"/>
        <dbReference type="ChEBI" id="CHEBI:67139"/>
        <dbReference type="EC" id="1.17.1.8"/>
    </reaction>
</comment>
<comment type="subcellular location">
    <subcellularLocation>
        <location evidence="1 14">Cytoplasm</location>
    </subcellularLocation>
</comment>
<keyword evidence="5 14" id="KW-0521">NADP</keyword>
<evidence type="ECO:0000256" key="6">
    <source>
        <dbReference type="ARBA" id="ARBA00022915"/>
    </source>
</evidence>
<dbReference type="EC" id="1.17.1.8" evidence="11 14"/>
<dbReference type="OrthoDB" id="9790352at2"/>
<dbReference type="Gene3D" id="3.30.360.10">
    <property type="entry name" value="Dihydrodipicolinate Reductase, domain 2"/>
    <property type="match status" value="1"/>
</dbReference>
<evidence type="ECO:0000256" key="13">
    <source>
        <dbReference type="ARBA" id="ARBA00049396"/>
    </source>
</evidence>
<feature type="binding site" evidence="14">
    <location>
        <begin position="168"/>
        <end position="169"/>
    </location>
    <ligand>
        <name>(S)-2,3,4,5-tetrahydrodipicolinate</name>
        <dbReference type="ChEBI" id="CHEBI:16845"/>
    </ligand>
</feature>
<evidence type="ECO:0000259" key="15">
    <source>
        <dbReference type="Pfam" id="PF01113"/>
    </source>
</evidence>
<dbReference type="EMBL" id="LR217725">
    <property type="protein sequence ID" value="VFP87124.1"/>
    <property type="molecule type" value="Genomic_DNA"/>
</dbReference>
<dbReference type="CDD" id="cd02274">
    <property type="entry name" value="DHDPR_N"/>
    <property type="match status" value="1"/>
</dbReference>
<feature type="binding site" evidence="14">
    <location>
        <begin position="125"/>
        <end position="128"/>
    </location>
    <ligand>
        <name>NAD(+)</name>
        <dbReference type="ChEBI" id="CHEBI:57540"/>
    </ligand>
</feature>
<evidence type="ECO:0000256" key="9">
    <source>
        <dbReference type="ARBA" id="ARBA00023154"/>
    </source>
</evidence>
<dbReference type="Proteomes" id="UP000294462">
    <property type="component" value="Chromosome"/>
</dbReference>
<dbReference type="FunFam" id="3.40.50.720:FF:000048">
    <property type="entry name" value="4-hydroxy-tetrahydrodipicolinate reductase"/>
    <property type="match status" value="1"/>
</dbReference>
<comment type="pathway">
    <text evidence="10 14">Amino-acid biosynthesis; L-lysine biosynthesis via DAP pathway; (S)-tetrahydrodipicolinate from L-aspartate: step 4/4.</text>
</comment>
<dbReference type="HAMAP" id="MF_00102">
    <property type="entry name" value="DapB"/>
    <property type="match status" value="1"/>
</dbReference>
<dbReference type="GO" id="GO:0008839">
    <property type="term" value="F:4-hydroxy-tetrahydrodipicolinate reductase"/>
    <property type="evidence" value="ECO:0007669"/>
    <property type="project" value="UniProtKB-UniRule"/>
</dbReference>
<evidence type="ECO:0000256" key="2">
    <source>
        <dbReference type="ARBA" id="ARBA00006642"/>
    </source>
</evidence>
<evidence type="ECO:0000256" key="5">
    <source>
        <dbReference type="ARBA" id="ARBA00022857"/>
    </source>
</evidence>
<keyword evidence="18" id="KW-1185">Reference proteome</keyword>
<evidence type="ECO:0000256" key="1">
    <source>
        <dbReference type="ARBA" id="ARBA00004496"/>
    </source>
</evidence>
<reference evidence="17 18" key="1">
    <citation type="submission" date="2019-02" db="EMBL/GenBank/DDBJ databases">
        <authorList>
            <person name="Manzano-Marin A."/>
            <person name="Manzano-Marin A."/>
        </authorList>
    </citation>
    <scope>NUCLEOTIDE SEQUENCE [LARGE SCALE GENOMIC DNA]</scope>
    <source>
        <strain evidence="17 18">ErCipseudotaxifoliae</strain>
    </source>
</reference>
<organism evidence="17 18">
    <name type="scientific">Candidatus Erwinia haradaeae</name>
    <dbReference type="NCBI Taxonomy" id="1922217"/>
    <lineage>
        <taxon>Bacteria</taxon>
        <taxon>Pseudomonadati</taxon>
        <taxon>Pseudomonadota</taxon>
        <taxon>Gammaproteobacteria</taxon>
        <taxon>Enterobacterales</taxon>
        <taxon>Erwiniaceae</taxon>
        <taxon>Erwinia</taxon>
    </lineage>
</organism>
<dbReference type="PANTHER" id="PTHR20836">
    <property type="entry name" value="DIHYDRODIPICOLINATE REDUCTASE"/>
    <property type="match status" value="1"/>
</dbReference>
<feature type="active site" description="Proton donor" evidence="14">
    <location>
        <position position="162"/>
    </location>
</feature>
<dbReference type="PIRSF" id="PIRSF000161">
    <property type="entry name" value="DHPR"/>
    <property type="match status" value="1"/>
</dbReference>
<dbReference type="UniPathway" id="UPA00034">
    <property type="reaction ID" value="UER00018"/>
</dbReference>
<dbReference type="Pfam" id="PF05173">
    <property type="entry name" value="DapB_C"/>
    <property type="match status" value="1"/>
</dbReference>
<dbReference type="SUPFAM" id="SSF51735">
    <property type="entry name" value="NAD(P)-binding Rossmann-fold domains"/>
    <property type="match status" value="1"/>
</dbReference>
<name>A0A451DK87_9GAMM</name>
<feature type="binding site" evidence="14">
    <location>
        <position position="159"/>
    </location>
    <ligand>
        <name>(S)-2,3,4,5-tetrahydrodipicolinate</name>
        <dbReference type="ChEBI" id="CHEBI:16845"/>
    </ligand>
</feature>
<feature type="binding site" evidence="14">
    <location>
        <begin position="11"/>
        <end position="16"/>
    </location>
    <ligand>
        <name>NAD(+)</name>
        <dbReference type="ChEBI" id="CHEBI:57540"/>
    </ligand>
</feature>
<dbReference type="InterPro" id="IPR023940">
    <property type="entry name" value="DHDPR_bac"/>
</dbReference>
<dbReference type="FunFam" id="3.30.360.10:FF:000004">
    <property type="entry name" value="4-hydroxy-tetrahydrodipicolinate reductase"/>
    <property type="match status" value="1"/>
</dbReference>
<dbReference type="KEGG" id="ehd:ERCIPSTX3056_426"/>
<keyword evidence="6 14" id="KW-0220">Diaminopimelate biosynthesis</keyword>
<comment type="subunit">
    <text evidence="14">Homotetramer.</text>
</comment>
<evidence type="ECO:0000256" key="12">
    <source>
        <dbReference type="ARBA" id="ARBA00049080"/>
    </source>
</evidence>
<keyword evidence="8 14" id="KW-0520">NAD</keyword>
<comment type="function">
    <text evidence="14">Catalyzes the conversion of 4-hydroxy-tetrahydrodipicolinate (HTPA) to tetrahydrodipicolinate.</text>
</comment>
<evidence type="ECO:0000259" key="16">
    <source>
        <dbReference type="Pfam" id="PF05173"/>
    </source>
</evidence>
<evidence type="ECO:0000256" key="14">
    <source>
        <dbReference type="HAMAP-Rule" id="MF_00102"/>
    </source>
</evidence>
<dbReference type="GO" id="GO:0009089">
    <property type="term" value="P:lysine biosynthetic process via diaminopimelate"/>
    <property type="evidence" value="ECO:0007669"/>
    <property type="project" value="UniProtKB-UniRule"/>
</dbReference>
<evidence type="ECO:0000256" key="3">
    <source>
        <dbReference type="ARBA" id="ARBA00022490"/>
    </source>
</evidence>
<keyword evidence="9 14" id="KW-0457">Lysine biosynthesis</keyword>
<dbReference type="GO" id="GO:0016726">
    <property type="term" value="F:oxidoreductase activity, acting on CH or CH2 groups, NAD or NADP as acceptor"/>
    <property type="evidence" value="ECO:0007669"/>
    <property type="project" value="UniProtKB-UniRule"/>
</dbReference>
<feature type="active site" description="Proton donor/acceptor" evidence="14">
    <location>
        <position position="158"/>
    </location>
</feature>
<gene>
    <name evidence="17" type="primary">dapB1</name>
    <name evidence="14" type="synonym">dapB</name>
    <name evidence="17" type="ORF">ERCIPSTX3056_426</name>
</gene>
<feature type="domain" description="Dihydrodipicolinate reductase N-terminal" evidence="15">
    <location>
        <begin position="5"/>
        <end position="128"/>
    </location>
</feature>
<dbReference type="GO" id="GO:0019877">
    <property type="term" value="P:diaminopimelate biosynthetic process"/>
    <property type="evidence" value="ECO:0007669"/>
    <property type="project" value="UniProtKB-UniRule"/>
</dbReference>
<evidence type="ECO:0000313" key="17">
    <source>
        <dbReference type="EMBL" id="VFP87124.1"/>
    </source>
</evidence>
<sequence>MHNIIRIGVVGSDGRMGKQLIESIIRTPGVTLGAVVVHSSSCLIGHDAGELVNHSALGISITDRLDQVINNFDVLIDFTSPKGTVKYLSFCKKNYKAMVIGTTGLNASEIMLIKHAAQEIPIVCSSNFSIGAALMLKLVEKIAQVMGECADIEIIESHHRNKVDSPSGTALAMGEAIAKVMKWNFNQHAVYPGNRLTGPRSDKTIGFTSIRCGNIIGEHRALFADIDEHIEISHKALDRAVFAKGAIAAAVWLRTKTSGFFKIIDVLGLQDI</sequence>
<evidence type="ECO:0000256" key="7">
    <source>
        <dbReference type="ARBA" id="ARBA00023002"/>
    </source>
</evidence>
<dbReference type="InterPro" id="IPR022663">
    <property type="entry name" value="DapB_C"/>
</dbReference>
<accession>A0A451DK87</accession>
<evidence type="ECO:0000256" key="4">
    <source>
        <dbReference type="ARBA" id="ARBA00022605"/>
    </source>
</evidence>
<dbReference type="AlphaFoldDB" id="A0A451DK87"/>
<dbReference type="InterPro" id="IPR000846">
    <property type="entry name" value="DapB_N"/>
</dbReference>
<comment type="caution">
    <text evidence="14">Lacks conserved residue(s) required for the propagation of feature annotation.</text>
</comment>
<dbReference type="GO" id="GO:0050661">
    <property type="term" value="F:NADP binding"/>
    <property type="evidence" value="ECO:0007669"/>
    <property type="project" value="UniProtKB-UniRule"/>
</dbReference>
<dbReference type="GO" id="GO:0005829">
    <property type="term" value="C:cytosol"/>
    <property type="evidence" value="ECO:0007669"/>
    <property type="project" value="TreeGrafter"/>
</dbReference>
<dbReference type="PANTHER" id="PTHR20836:SF0">
    <property type="entry name" value="4-HYDROXY-TETRAHYDRODIPICOLINATE REDUCTASE 1, CHLOROPLASTIC-RELATED"/>
    <property type="match status" value="1"/>
</dbReference>
<comment type="caution">
    <text evidence="14">Was originally thought to be a dihydrodipicolinate reductase (DHDPR), catalyzing the conversion of dihydrodipicolinate to tetrahydrodipicolinate. However, it was shown in E.coli that the substrate of the enzymatic reaction is not dihydrodipicolinate (DHDP) but in fact (2S,4S)-4-hydroxy-2,3,4,5-tetrahydrodipicolinic acid (HTPA), the product released by the DapA-catalyzed reaction.</text>
</comment>
<dbReference type="Pfam" id="PF01113">
    <property type="entry name" value="DapB_N"/>
    <property type="match status" value="1"/>
</dbReference>
<keyword evidence="7 14" id="KW-0560">Oxidoreductase</keyword>
<feature type="domain" description="Dihydrodipicolinate reductase C-terminal" evidence="16">
    <location>
        <begin position="131"/>
        <end position="267"/>
    </location>
</feature>
<keyword evidence="4 14" id="KW-0028">Amino-acid biosynthesis</keyword>
<dbReference type="PROSITE" id="PS01298">
    <property type="entry name" value="DAPB"/>
    <property type="match status" value="1"/>
</dbReference>
<feature type="binding site" evidence="14">
    <location>
        <begin position="101"/>
        <end position="103"/>
    </location>
    <ligand>
        <name>NAD(+)</name>
        <dbReference type="ChEBI" id="CHEBI:57540"/>
    </ligand>
</feature>